<keyword evidence="3" id="KW-1185">Reference proteome</keyword>
<dbReference type="PANTHER" id="PTHR46289:SF14">
    <property type="entry name" value="DUF4371 DOMAIN-CONTAINING PROTEIN"/>
    <property type="match status" value="1"/>
</dbReference>
<dbReference type="Proteomes" id="UP001148838">
    <property type="component" value="Unassembled WGS sequence"/>
</dbReference>
<protein>
    <recommendedName>
        <fullName evidence="1">HAT C-terminal dimerisation domain-containing protein</fullName>
    </recommendedName>
</protein>
<dbReference type="SUPFAM" id="SSF53098">
    <property type="entry name" value="Ribonuclease H-like"/>
    <property type="match status" value="1"/>
</dbReference>
<proteinExistence type="predicted"/>
<gene>
    <name evidence="2" type="ORF">ANN_08750</name>
</gene>
<sequence>MAHFNKRENFPNDLLNRVQNIYGSVFNVSKLQNELHVWYASNEGTDKMPIQIVNYLLDMNLMSGFTEIYKLALLVSTIPCTTSSVERSFSSLKRIHTYCRSTQTHNRMTNLSLISIEKELLASLREDKSRFYEAVIKKFLQKERRVDIEFK</sequence>
<dbReference type="PANTHER" id="PTHR46289">
    <property type="entry name" value="52 KDA REPRESSOR OF THE INHIBITOR OF THE PROTEIN KINASE-LIKE PROTEIN-RELATED"/>
    <property type="match status" value="1"/>
</dbReference>
<evidence type="ECO:0000313" key="2">
    <source>
        <dbReference type="EMBL" id="KAJ4440604.1"/>
    </source>
</evidence>
<evidence type="ECO:0000313" key="3">
    <source>
        <dbReference type="Proteomes" id="UP001148838"/>
    </source>
</evidence>
<feature type="domain" description="HAT C-terminal dimerisation" evidence="1">
    <location>
        <begin position="64"/>
        <end position="120"/>
    </location>
</feature>
<dbReference type="InterPro" id="IPR012337">
    <property type="entry name" value="RNaseH-like_sf"/>
</dbReference>
<evidence type="ECO:0000259" key="1">
    <source>
        <dbReference type="Pfam" id="PF05699"/>
    </source>
</evidence>
<comment type="caution">
    <text evidence="2">The sequence shown here is derived from an EMBL/GenBank/DDBJ whole genome shotgun (WGS) entry which is preliminary data.</text>
</comment>
<dbReference type="InterPro" id="IPR052958">
    <property type="entry name" value="IFN-induced_PKR_regulator"/>
</dbReference>
<name>A0ABQ8T2B5_PERAM</name>
<dbReference type="InterPro" id="IPR008906">
    <property type="entry name" value="HATC_C_dom"/>
</dbReference>
<accession>A0ABQ8T2B5</accession>
<reference evidence="2 3" key="1">
    <citation type="journal article" date="2022" name="Allergy">
        <title>Genome assembly and annotation of Periplaneta americana reveal a comprehensive cockroach allergen profile.</title>
        <authorList>
            <person name="Wang L."/>
            <person name="Xiong Q."/>
            <person name="Saelim N."/>
            <person name="Wang L."/>
            <person name="Nong W."/>
            <person name="Wan A.T."/>
            <person name="Shi M."/>
            <person name="Liu X."/>
            <person name="Cao Q."/>
            <person name="Hui J.H.L."/>
            <person name="Sookrung N."/>
            <person name="Leung T.F."/>
            <person name="Tungtrongchitr A."/>
            <person name="Tsui S.K.W."/>
        </authorList>
    </citation>
    <scope>NUCLEOTIDE SEQUENCE [LARGE SCALE GENOMIC DNA]</scope>
    <source>
        <strain evidence="2">PWHHKU_190912</strain>
    </source>
</reference>
<organism evidence="2 3">
    <name type="scientific">Periplaneta americana</name>
    <name type="common">American cockroach</name>
    <name type="synonym">Blatta americana</name>
    <dbReference type="NCBI Taxonomy" id="6978"/>
    <lineage>
        <taxon>Eukaryota</taxon>
        <taxon>Metazoa</taxon>
        <taxon>Ecdysozoa</taxon>
        <taxon>Arthropoda</taxon>
        <taxon>Hexapoda</taxon>
        <taxon>Insecta</taxon>
        <taxon>Pterygota</taxon>
        <taxon>Neoptera</taxon>
        <taxon>Polyneoptera</taxon>
        <taxon>Dictyoptera</taxon>
        <taxon>Blattodea</taxon>
        <taxon>Blattoidea</taxon>
        <taxon>Blattidae</taxon>
        <taxon>Blattinae</taxon>
        <taxon>Periplaneta</taxon>
    </lineage>
</organism>
<dbReference type="Pfam" id="PF05699">
    <property type="entry name" value="Dimer_Tnp_hAT"/>
    <property type="match status" value="1"/>
</dbReference>
<dbReference type="EMBL" id="JAJSOF020000017">
    <property type="protein sequence ID" value="KAJ4440604.1"/>
    <property type="molecule type" value="Genomic_DNA"/>
</dbReference>